<name>A0A0A1TMQ2_9HYPO</name>
<evidence type="ECO:0000313" key="1">
    <source>
        <dbReference type="EMBL" id="CEJ92520.1"/>
    </source>
</evidence>
<dbReference type="HOGENOM" id="CLU_1171325_0_0_1"/>
<dbReference type="EMBL" id="CDHN01000004">
    <property type="protein sequence ID" value="CEJ92520.1"/>
    <property type="molecule type" value="Genomic_DNA"/>
</dbReference>
<reference evidence="1 2" key="1">
    <citation type="journal article" date="2015" name="Genome Announc.">
        <title>Draft Genome Sequence and Gene Annotation of the Entomopathogenic Fungus Verticillium hemipterigenum.</title>
        <authorList>
            <person name="Horn F."/>
            <person name="Habel A."/>
            <person name="Scharf D.H."/>
            <person name="Dworschak J."/>
            <person name="Brakhage A.A."/>
            <person name="Guthke R."/>
            <person name="Hertweck C."/>
            <person name="Linde J."/>
        </authorList>
    </citation>
    <scope>NUCLEOTIDE SEQUENCE [LARGE SCALE GENOMIC DNA]</scope>
</reference>
<dbReference type="Proteomes" id="UP000039046">
    <property type="component" value="Unassembled WGS sequence"/>
</dbReference>
<dbReference type="AlphaFoldDB" id="A0A0A1TMQ2"/>
<proteinExistence type="predicted"/>
<sequence length="237" mass="28052">MDRVQQTPLSNYQSTTVDAYRCSSAFWVTDDLLLTYNEREYDVNNNHIPIPPSHEGLRFYSTVPEDTLEIYNESRFYKAGHIQFGRDVFTDHGVYIRLRDRNEIGIISQLIFQGKFACHQLEDETSEFLYEVVDEQYFGSADNIYMQVLALSVGIIHSSTPTASSIFAIERIVEWWEWERPEWDCGIQDTEWYCSDEVIERNLAREMARDPRDEEHIQKWLFIKTRKAHSWIAQEET</sequence>
<keyword evidence="2" id="KW-1185">Reference proteome</keyword>
<evidence type="ECO:0000313" key="2">
    <source>
        <dbReference type="Proteomes" id="UP000039046"/>
    </source>
</evidence>
<organism evidence="1 2">
    <name type="scientific">[Torrubiella] hemipterigena</name>
    <dbReference type="NCBI Taxonomy" id="1531966"/>
    <lineage>
        <taxon>Eukaryota</taxon>
        <taxon>Fungi</taxon>
        <taxon>Dikarya</taxon>
        <taxon>Ascomycota</taxon>
        <taxon>Pezizomycotina</taxon>
        <taxon>Sordariomycetes</taxon>
        <taxon>Hypocreomycetidae</taxon>
        <taxon>Hypocreales</taxon>
        <taxon>Clavicipitaceae</taxon>
        <taxon>Clavicipitaceae incertae sedis</taxon>
        <taxon>'Torrubiella' clade</taxon>
    </lineage>
</organism>
<accession>A0A0A1TMQ2</accession>
<protein>
    <submittedName>
        <fullName evidence="1">Uncharacterized protein</fullName>
    </submittedName>
</protein>
<gene>
    <name evidence="1" type="ORF">VHEMI08169</name>
</gene>